<reference evidence="1 2" key="1">
    <citation type="journal article" date="2016" name="Genome Announc.">
        <title>Complete Genome Sequences of Aerococcus christensenii CCUG 28831T, Aerococcus sanguinicola CCUG 43001T, Aerococcus urinae CCUG 36881T, Aerococcus urinaeequi CCUG 28094T, Aerococcus urinaehominis CCUG 42038 BT, and Aerococcus viridans CCUG 4311T.</title>
        <authorList>
            <person name="Carkaci D."/>
            <person name="Dargis R."/>
            <person name="Nielsen X.C."/>
            <person name="Skovgaard O."/>
            <person name="Fuursted K."/>
            <person name="Christensen J.J."/>
        </authorList>
    </citation>
    <scope>NUCLEOTIDE SEQUENCE [LARGE SCALE GENOMIC DNA]</scope>
    <source>
        <strain evidence="1 2">CCUG28094</strain>
    </source>
</reference>
<dbReference type="EMBL" id="CP014162">
    <property type="protein sequence ID" value="AMB97391.1"/>
    <property type="molecule type" value="Genomic_DNA"/>
</dbReference>
<accession>A0AAC8X034</accession>
<proteinExistence type="predicted"/>
<evidence type="ECO:0000313" key="2">
    <source>
        <dbReference type="Proteomes" id="UP000067698"/>
    </source>
</evidence>
<name>A0AAC8X034_9LACT</name>
<reference evidence="2" key="2">
    <citation type="submission" date="2016-01" db="EMBL/GenBank/DDBJ databases">
        <title>Six Aerococcus type strain genome sequencing and assembly using PacBio and Illumina Hiseq.</title>
        <authorList>
            <person name="Carkaci D."/>
            <person name="Dargis R."/>
            <person name="Nielsen X.C."/>
            <person name="Skovgaard O."/>
            <person name="Fuursted K."/>
            <person name="Christensen J.J."/>
        </authorList>
    </citation>
    <scope>NUCLEOTIDE SEQUENCE [LARGE SCALE GENOMIC DNA]</scope>
    <source>
        <strain evidence="2">CCUG28094</strain>
    </source>
</reference>
<sequence>MINWDNVRYNPGIAKEDFTKLSLGNNFYVATNISEDFLELREKLIEARDVIYDRHELDYADKLDYKFDLLYGLKIYEILNEKIGFTNRVATDDNIWRFLSIRLIPDVVHARWGLNEDRYFKSHRRIWLKTIWWYIHLSWTGDVKSTYELLKSNTTDTIAQLLERPGIGYNIDLYREIMLQYSTHNDSTRNMFRRVLKLNIAKLPTITPELVDGGIQHYVSDLYRLVTLNDNQ</sequence>
<dbReference type="GeneID" id="92866641"/>
<dbReference type="RefSeq" id="WP_026465208.1">
    <property type="nucleotide sequence ID" value="NZ_CP014162.1"/>
</dbReference>
<dbReference type="InterPro" id="IPR045920">
    <property type="entry name" value="DUF6339"/>
</dbReference>
<gene>
    <name evidence="1" type="ORF">AWM74_03645</name>
</gene>
<dbReference type="Pfam" id="PF19866">
    <property type="entry name" value="DUF6339"/>
    <property type="match status" value="1"/>
</dbReference>
<protein>
    <submittedName>
        <fullName evidence="1">Uncharacterized protein</fullName>
    </submittedName>
</protein>
<dbReference type="AlphaFoldDB" id="A0AAC8X034"/>
<organism evidence="1 2">
    <name type="scientific">Aerococcus urinaeequi</name>
    <dbReference type="NCBI Taxonomy" id="51665"/>
    <lineage>
        <taxon>Bacteria</taxon>
        <taxon>Bacillati</taxon>
        <taxon>Bacillota</taxon>
        <taxon>Bacilli</taxon>
        <taxon>Lactobacillales</taxon>
        <taxon>Aerococcaceae</taxon>
        <taxon>Aerococcus</taxon>
    </lineage>
</organism>
<evidence type="ECO:0000313" key="1">
    <source>
        <dbReference type="EMBL" id="AMB97391.1"/>
    </source>
</evidence>
<dbReference type="Proteomes" id="UP000067698">
    <property type="component" value="Chromosome"/>
</dbReference>